<reference evidence="2 3" key="1">
    <citation type="submission" date="2021-12" db="EMBL/GenBank/DDBJ databases">
        <title>Genome sequencing of bacteria with rrn-lacking chromosome and rrn-plasmid.</title>
        <authorList>
            <person name="Anda M."/>
            <person name="Iwasaki W."/>
        </authorList>
    </citation>
    <scope>NUCLEOTIDE SEQUENCE [LARGE SCALE GENOMIC DNA]</scope>
    <source>
        <strain evidence="2 3">NBRC 101262</strain>
    </source>
</reference>
<sequence>MNIPLIEFRQATPADLDDIIRIFKAVITEQLLPLADPLPDHYTDEGERFDFFYDLVNRTTLMIVDENTIGFGIIKEGLLKFLMIELEQQKNAYGAFFMEELEKQLQRNEGLELHVRCPLELEYGLSFFKNLGYQIYENQEEGAIHWVHLKK</sequence>
<dbReference type="EMBL" id="AP025292">
    <property type="protein sequence ID" value="BDC99491.1"/>
    <property type="molecule type" value="Genomic_DNA"/>
</dbReference>
<dbReference type="InterPro" id="IPR000182">
    <property type="entry name" value="GNAT_dom"/>
</dbReference>
<feature type="domain" description="N-acetyltransferase" evidence="1">
    <location>
        <begin position="6"/>
        <end position="151"/>
    </location>
</feature>
<gene>
    <name evidence="2" type="ORF">PEPS_17720</name>
</gene>
<dbReference type="RefSeq" id="WP_338396831.1">
    <property type="nucleotide sequence ID" value="NZ_AP025292.1"/>
</dbReference>
<name>A0ABN6LDM3_9BACT</name>
<proteinExistence type="predicted"/>
<protein>
    <recommendedName>
        <fullName evidence="1">N-acetyltransferase domain-containing protein</fullName>
    </recommendedName>
</protein>
<dbReference type="SUPFAM" id="SSF55729">
    <property type="entry name" value="Acyl-CoA N-acyltransferases (Nat)"/>
    <property type="match status" value="1"/>
</dbReference>
<evidence type="ECO:0000259" key="1">
    <source>
        <dbReference type="PROSITE" id="PS51186"/>
    </source>
</evidence>
<organism evidence="2 3">
    <name type="scientific">Persicobacter psychrovividus</name>
    <dbReference type="NCBI Taxonomy" id="387638"/>
    <lineage>
        <taxon>Bacteria</taxon>
        <taxon>Pseudomonadati</taxon>
        <taxon>Bacteroidota</taxon>
        <taxon>Cytophagia</taxon>
        <taxon>Cytophagales</taxon>
        <taxon>Persicobacteraceae</taxon>
        <taxon>Persicobacter</taxon>
    </lineage>
</organism>
<keyword evidence="3" id="KW-1185">Reference proteome</keyword>
<dbReference type="InterPro" id="IPR016181">
    <property type="entry name" value="Acyl_CoA_acyltransferase"/>
</dbReference>
<dbReference type="Proteomes" id="UP001354989">
    <property type="component" value="Chromosome"/>
</dbReference>
<accession>A0ABN6LDM3</accession>
<dbReference type="Gene3D" id="3.40.630.30">
    <property type="match status" value="1"/>
</dbReference>
<dbReference type="PROSITE" id="PS51186">
    <property type="entry name" value="GNAT"/>
    <property type="match status" value="1"/>
</dbReference>
<evidence type="ECO:0000313" key="3">
    <source>
        <dbReference type="Proteomes" id="UP001354989"/>
    </source>
</evidence>
<evidence type="ECO:0000313" key="2">
    <source>
        <dbReference type="EMBL" id="BDC99491.1"/>
    </source>
</evidence>